<evidence type="ECO:0000256" key="3">
    <source>
        <dbReference type="ARBA" id="ARBA00022691"/>
    </source>
</evidence>
<dbReference type="PROSITE" id="PS01231">
    <property type="entry name" value="TRMA_2"/>
    <property type="match status" value="1"/>
</dbReference>
<evidence type="ECO:0000256" key="4">
    <source>
        <dbReference type="PROSITE-ProRule" id="PRU01024"/>
    </source>
</evidence>
<keyword evidence="1 4" id="KW-0489">Methyltransferase</keyword>
<dbReference type="CDD" id="cd02440">
    <property type="entry name" value="AdoMet_MTases"/>
    <property type="match status" value="1"/>
</dbReference>
<dbReference type="EMBL" id="JBBHLI010000004">
    <property type="protein sequence ID" value="MEK9501186.1"/>
    <property type="molecule type" value="Genomic_DNA"/>
</dbReference>
<dbReference type="InterPro" id="IPR010280">
    <property type="entry name" value="U5_MeTrfase_fam"/>
</dbReference>
<evidence type="ECO:0000259" key="6">
    <source>
        <dbReference type="PROSITE" id="PS50926"/>
    </source>
</evidence>
<keyword evidence="3 4" id="KW-0949">S-adenosyl-L-methionine</keyword>
<keyword evidence="2 4" id="KW-0808">Transferase</keyword>
<organism evidence="7 8">
    <name type="scientific">Gaopeijia maritima</name>
    <dbReference type="NCBI Taxonomy" id="3119007"/>
    <lineage>
        <taxon>Bacteria</taxon>
        <taxon>Pseudomonadati</taxon>
        <taxon>Gemmatimonadota</taxon>
        <taxon>Longimicrobiia</taxon>
        <taxon>Gaopeijiales</taxon>
        <taxon>Gaopeijiaceae</taxon>
        <taxon>Gaopeijia</taxon>
    </lineage>
</organism>
<dbReference type="InterPro" id="IPR002792">
    <property type="entry name" value="TRAM_dom"/>
</dbReference>
<evidence type="ECO:0000256" key="1">
    <source>
        <dbReference type="ARBA" id="ARBA00022603"/>
    </source>
</evidence>
<sequence>MTPDAEWTVGIDGIAAGGDGVGRLADGRVVFVPRTAPGDRVSVRTVRDGGRWLRAEAITFEAHSPHRRPAPCRLYERCGGCQLQHLQYPAQIEAASRVVGDALRRIGGLEVSDPEVRPAERELGYRNRVAFTLKRLRGGRVVAGFHARGHPGRIVEVRDECLLPEAPIAEVWPALREAWGAGATRLPAGRELRLTLRSIEEGVLLAIDGGRAWSEGADQAAALRAAVPGLAAIWHRAEGGDWVLAAGRPDGHDTTGGERVVVRPGAFTQVNREVAGALHDAVRAAVGDPAGRRIVDGYCGVGLHGRRLARDGARVVGLELDPAAVEAAREGAPAGFRVIEGAAEETLPTVLPADVVIVNPPRAGLHRGVPEALRHDPPATIVYVSCDPATLARDLERLGSRWTLRAVTAFDLFPQTSHIETVVTLDLDPKTTDS</sequence>
<name>A0ABU9E9H7_9BACT</name>
<reference evidence="7 8" key="1">
    <citation type="submission" date="2024-02" db="EMBL/GenBank/DDBJ databases">
        <title>A novel Gemmatimonadota bacterium.</title>
        <authorList>
            <person name="Du Z.-J."/>
            <person name="Ye Y.-Q."/>
        </authorList>
    </citation>
    <scope>NUCLEOTIDE SEQUENCE [LARGE SCALE GENOMIC DNA]</scope>
    <source>
        <strain evidence="7 8">DH-20</strain>
    </source>
</reference>
<dbReference type="PROSITE" id="PS51687">
    <property type="entry name" value="SAM_MT_RNA_M5U"/>
    <property type="match status" value="1"/>
</dbReference>
<proteinExistence type="inferred from homology"/>
<dbReference type="Gene3D" id="3.40.50.150">
    <property type="entry name" value="Vaccinia Virus protein VP39"/>
    <property type="match status" value="1"/>
</dbReference>
<dbReference type="Pfam" id="PF01938">
    <property type="entry name" value="TRAM"/>
    <property type="match status" value="1"/>
</dbReference>
<dbReference type="InterPro" id="IPR012340">
    <property type="entry name" value="NA-bd_OB-fold"/>
</dbReference>
<feature type="binding site" evidence="4">
    <location>
        <position position="298"/>
    </location>
    <ligand>
        <name>S-adenosyl-L-methionine</name>
        <dbReference type="ChEBI" id="CHEBI:59789"/>
    </ligand>
</feature>
<feature type="binding site" evidence="4">
    <location>
        <position position="319"/>
    </location>
    <ligand>
        <name>S-adenosyl-L-methionine</name>
        <dbReference type="ChEBI" id="CHEBI:59789"/>
    </ligand>
</feature>
<accession>A0ABU9E9H7</accession>
<dbReference type="SUPFAM" id="SSF50249">
    <property type="entry name" value="Nucleic acid-binding proteins"/>
    <property type="match status" value="1"/>
</dbReference>
<dbReference type="PROSITE" id="PS01230">
    <property type="entry name" value="TRMA_1"/>
    <property type="match status" value="1"/>
</dbReference>
<dbReference type="GO" id="GO:0008168">
    <property type="term" value="F:methyltransferase activity"/>
    <property type="evidence" value="ECO:0007669"/>
    <property type="project" value="UniProtKB-KW"/>
</dbReference>
<gene>
    <name evidence="7" type="primary">rlmD</name>
    <name evidence="7" type="ORF">WI372_09365</name>
</gene>
<dbReference type="Gene3D" id="2.40.50.140">
    <property type="entry name" value="Nucleic acid-binding proteins"/>
    <property type="match status" value="1"/>
</dbReference>
<feature type="active site" evidence="5">
    <location>
        <position position="386"/>
    </location>
</feature>
<evidence type="ECO:0000256" key="5">
    <source>
        <dbReference type="PROSITE-ProRule" id="PRU10015"/>
    </source>
</evidence>
<dbReference type="GO" id="GO:0032259">
    <property type="term" value="P:methylation"/>
    <property type="evidence" value="ECO:0007669"/>
    <property type="project" value="UniProtKB-KW"/>
</dbReference>
<feature type="active site" description="Nucleophile" evidence="4">
    <location>
        <position position="386"/>
    </location>
</feature>
<dbReference type="InterPro" id="IPR029063">
    <property type="entry name" value="SAM-dependent_MTases_sf"/>
</dbReference>
<feature type="binding site" evidence="4">
    <location>
        <position position="269"/>
    </location>
    <ligand>
        <name>S-adenosyl-L-methionine</name>
        <dbReference type="ChEBI" id="CHEBI:59789"/>
    </ligand>
</feature>
<keyword evidence="8" id="KW-1185">Reference proteome</keyword>
<dbReference type="SUPFAM" id="SSF53335">
    <property type="entry name" value="S-adenosyl-L-methionine-dependent methyltransferases"/>
    <property type="match status" value="1"/>
</dbReference>
<dbReference type="RefSeq" id="WP_405277306.1">
    <property type="nucleotide sequence ID" value="NZ_JBBHLI010000004.1"/>
</dbReference>
<comment type="caution">
    <text evidence="7">The sequence shown here is derived from an EMBL/GenBank/DDBJ whole genome shotgun (WGS) entry which is preliminary data.</text>
</comment>
<dbReference type="NCBIfam" id="TIGR00479">
    <property type="entry name" value="rumA"/>
    <property type="match status" value="1"/>
</dbReference>
<evidence type="ECO:0000313" key="7">
    <source>
        <dbReference type="EMBL" id="MEK9501186.1"/>
    </source>
</evidence>
<feature type="domain" description="TRAM" evidence="6">
    <location>
        <begin position="1"/>
        <end position="59"/>
    </location>
</feature>
<protein>
    <submittedName>
        <fullName evidence="7">23S rRNA (Uracil(1939)-C(5))-methyltransferase RlmD</fullName>
        <ecNumber evidence="7">2.1.1.190</ecNumber>
    </submittedName>
</protein>
<evidence type="ECO:0000313" key="8">
    <source>
        <dbReference type="Proteomes" id="UP001484239"/>
    </source>
</evidence>
<dbReference type="Pfam" id="PF05958">
    <property type="entry name" value="tRNA_U5-meth_tr"/>
    <property type="match status" value="1"/>
</dbReference>
<dbReference type="InterPro" id="IPR030390">
    <property type="entry name" value="MeTrfase_TrmA_AS"/>
</dbReference>
<evidence type="ECO:0000256" key="2">
    <source>
        <dbReference type="ARBA" id="ARBA00022679"/>
    </source>
</evidence>
<dbReference type="InterPro" id="IPR030391">
    <property type="entry name" value="MeTrfase_TrmA_CS"/>
</dbReference>
<feature type="binding site" evidence="4">
    <location>
        <position position="359"/>
    </location>
    <ligand>
        <name>S-adenosyl-L-methionine</name>
        <dbReference type="ChEBI" id="CHEBI:59789"/>
    </ligand>
</feature>
<comment type="similarity">
    <text evidence="4">Belongs to the class I-like SAM-binding methyltransferase superfamily. RNA M5U methyltransferase family.</text>
</comment>
<dbReference type="PROSITE" id="PS50926">
    <property type="entry name" value="TRAM"/>
    <property type="match status" value="1"/>
</dbReference>
<dbReference type="Proteomes" id="UP001484239">
    <property type="component" value="Unassembled WGS sequence"/>
</dbReference>
<dbReference type="Gene3D" id="2.40.50.1070">
    <property type="match status" value="1"/>
</dbReference>
<dbReference type="EC" id="2.1.1.190" evidence="7"/>
<dbReference type="PANTHER" id="PTHR11061">
    <property type="entry name" value="RNA M5U METHYLTRANSFERASE"/>
    <property type="match status" value="1"/>
</dbReference>
<dbReference type="PANTHER" id="PTHR11061:SF30">
    <property type="entry name" value="TRNA (URACIL(54)-C(5))-METHYLTRANSFERASE"/>
    <property type="match status" value="1"/>
</dbReference>